<evidence type="ECO:0000256" key="1">
    <source>
        <dbReference type="SAM" id="MobiDB-lite"/>
    </source>
</evidence>
<gene>
    <name evidence="4" type="ORF">CLV74_103307</name>
</gene>
<dbReference type="OrthoDB" id="7876829at2"/>
<name>A0A2T0WYE7_9RHOB</name>
<evidence type="ECO:0000256" key="3">
    <source>
        <dbReference type="SAM" id="SignalP"/>
    </source>
</evidence>
<feature type="compositionally biased region" description="Basic and acidic residues" evidence="1">
    <location>
        <begin position="53"/>
        <end position="139"/>
    </location>
</feature>
<feature type="transmembrane region" description="Helical" evidence="2">
    <location>
        <begin position="32"/>
        <end position="50"/>
    </location>
</feature>
<evidence type="ECO:0000313" key="4">
    <source>
        <dbReference type="EMBL" id="PRY91718.1"/>
    </source>
</evidence>
<organism evidence="4 5">
    <name type="scientific">Donghicola tyrosinivorans</name>
    <dbReference type="NCBI Taxonomy" id="1652492"/>
    <lineage>
        <taxon>Bacteria</taxon>
        <taxon>Pseudomonadati</taxon>
        <taxon>Pseudomonadota</taxon>
        <taxon>Alphaproteobacteria</taxon>
        <taxon>Rhodobacterales</taxon>
        <taxon>Roseobacteraceae</taxon>
        <taxon>Donghicola</taxon>
    </lineage>
</organism>
<keyword evidence="2" id="KW-0472">Membrane</keyword>
<dbReference type="Proteomes" id="UP000238392">
    <property type="component" value="Unassembled WGS sequence"/>
</dbReference>
<dbReference type="EMBL" id="PVTQ01000003">
    <property type="protein sequence ID" value="PRY91718.1"/>
    <property type="molecule type" value="Genomic_DNA"/>
</dbReference>
<feature type="signal peptide" evidence="3">
    <location>
        <begin position="1"/>
        <end position="25"/>
    </location>
</feature>
<feature type="region of interest" description="Disordered" evidence="1">
    <location>
        <begin position="50"/>
        <end position="139"/>
    </location>
</feature>
<dbReference type="AlphaFoldDB" id="A0A2T0WYE7"/>
<proteinExistence type="predicted"/>
<reference evidence="4 5" key="1">
    <citation type="submission" date="2018-03" db="EMBL/GenBank/DDBJ databases">
        <title>Genomic Encyclopedia of Archaeal and Bacterial Type Strains, Phase II (KMG-II): from individual species to whole genera.</title>
        <authorList>
            <person name="Goeker M."/>
        </authorList>
    </citation>
    <scope>NUCLEOTIDE SEQUENCE [LARGE SCALE GENOMIC DNA]</scope>
    <source>
        <strain evidence="4 5">DSM 100212</strain>
    </source>
</reference>
<accession>A0A2T0WYE7</accession>
<feature type="chain" id="PRO_5015541522" evidence="3">
    <location>
        <begin position="26"/>
        <end position="224"/>
    </location>
</feature>
<comment type="caution">
    <text evidence="4">The sequence shown here is derived from an EMBL/GenBank/DDBJ whole genome shotgun (WGS) entry which is preliminary data.</text>
</comment>
<sequence length="224" mass="25967">MKKTLLTLTLSASLVISGIGSAAQAGPQNKDNTAMFVGLAALAALGVALNQKKQKEEDAREQRKDDARRAAERERQRQMAREQARQAELDRQRYQEQERYRHAERQRHEELERQRQIARQRAEDQQRRYSSHEPLRGHDVIKPPRYQQQFNGNPPLPQQCLEVVNASRGDQVMYRMNCLAQNGINLRELPGECIRTVQHEYRARKVTGYDPRCLTKNGVDLARR</sequence>
<keyword evidence="2" id="KW-1133">Transmembrane helix</keyword>
<dbReference type="RefSeq" id="WP_106263382.1">
    <property type="nucleotide sequence ID" value="NZ_PVTQ01000003.1"/>
</dbReference>
<protein>
    <submittedName>
        <fullName evidence="4">Uncharacterized protein</fullName>
    </submittedName>
</protein>
<keyword evidence="3" id="KW-0732">Signal</keyword>
<keyword evidence="2" id="KW-0812">Transmembrane</keyword>
<evidence type="ECO:0000256" key="2">
    <source>
        <dbReference type="SAM" id="Phobius"/>
    </source>
</evidence>
<keyword evidence="5" id="KW-1185">Reference proteome</keyword>
<evidence type="ECO:0000313" key="5">
    <source>
        <dbReference type="Proteomes" id="UP000238392"/>
    </source>
</evidence>